<evidence type="ECO:0000313" key="3">
    <source>
        <dbReference type="Proteomes" id="UP000053429"/>
    </source>
</evidence>
<accession>A0A101TUZ5</accession>
<evidence type="ECO:0008006" key="4">
    <source>
        <dbReference type="Google" id="ProtNLM"/>
    </source>
</evidence>
<dbReference type="Pfam" id="PF03995">
    <property type="entry name" value="Inhibitor_I36"/>
    <property type="match status" value="1"/>
</dbReference>
<comment type="caution">
    <text evidence="2">The sequence shown here is derived from an EMBL/GenBank/DDBJ whole genome shotgun (WGS) entry which is preliminary data.</text>
</comment>
<dbReference type="Gene3D" id="2.60.20.10">
    <property type="entry name" value="Crystallins"/>
    <property type="match status" value="1"/>
</dbReference>
<feature type="chain" id="PRO_5007107429" description="Peptidase inhibitor" evidence="1">
    <location>
        <begin position="35"/>
        <end position="130"/>
    </location>
</feature>
<keyword evidence="3" id="KW-1185">Reference proteome</keyword>
<organism evidence="2 3">
    <name type="scientific">Streptomyces caeruleatus</name>
    <dbReference type="NCBI Taxonomy" id="661399"/>
    <lineage>
        <taxon>Bacteria</taxon>
        <taxon>Bacillati</taxon>
        <taxon>Actinomycetota</taxon>
        <taxon>Actinomycetes</taxon>
        <taxon>Kitasatosporales</taxon>
        <taxon>Streptomycetaceae</taxon>
        <taxon>Streptomyces</taxon>
    </lineage>
</organism>
<reference evidence="2 3" key="1">
    <citation type="submission" date="2015-10" db="EMBL/GenBank/DDBJ databases">
        <title>Draft genome sequence of Streptomyces caeruleatus NRRL B-24802, type strain for the species Streptomyces caeruleatus.</title>
        <authorList>
            <person name="Ruckert C."/>
            <person name="Winkler A."/>
            <person name="Kalinowski J."/>
            <person name="Kampfer P."/>
            <person name="Glaeser S."/>
        </authorList>
    </citation>
    <scope>NUCLEOTIDE SEQUENCE [LARGE SCALE GENOMIC DNA]</scope>
    <source>
        <strain evidence="2 3">NRRL B-24802</strain>
    </source>
</reference>
<dbReference type="Proteomes" id="UP000053429">
    <property type="component" value="Unassembled WGS sequence"/>
</dbReference>
<dbReference type="AlphaFoldDB" id="A0A101TUZ5"/>
<protein>
    <recommendedName>
        <fullName evidence="4">Peptidase inhibitor</fullName>
    </recommendedName>
</protein>
<dbReference type="RefSeq" id="WP_062721848.1">
    <property type="nucleotide sequence ID" value="NZ_KQ948932.1"/>
</dbReference>
<gene>
    <name evidence="2" type="ORF">AQJ67_26765</name>
</gene>
<evidence type="ECO:0000313" key="2">
    <source>
        <dbReference type="EMBL" id="KUN98973.1"/>
    </source>
</evidence>
<name>A0A101TUZ5_9ACTN</name>
<sequence length="130" mass="13613">MRKFGGTRAKAVIAAGAMLLGGLGVAATASPAQAALSDCDPGSLCAYVGTHYAGTPGQVKGDNKDLLQYDKFKKAKSVFNRGTSCDVRLYVKKDFQGASFLLARGKSVPDLSTFQGGKFKNGIASNKWVC</sequence>
<proteinExistence type="predicted"/>
<evidence type="ECO:0000256" key="1">
    <source>
        <dbReference type="SAM" id="SignalP"/>
    </source>
</evidence>
<keyword evidence="1" id="KW-0732">Signal</keyword>
<dbReference type="EMBL" id="LMWY01000035">
    <property type="protein sequence ID" value="KUN98973.1"/>
    <property type="molecule type" value="Genomic_DNA"/>
</dbReference>
<feature type="signal peptide" evidence="1">
    <location>
        <begin position="1"/>
        <end position="34"/>
    </location>
</feature>